<keyword evidence="4 10" id="KW-0808">Transferase</keyword>
<evidence type="ECO:0000259" key="9">
    <source>
        <dbReference type="Pfam" id="PF00483"/>
    </source>
</evidence>
<evidence type="ECO:0000256" key="1">
    <source>
        <dbReference type="ARBA" id="ARBA00001946"/>
    </source>
</evidence>
<gene>
    <name evidence="10" type="primary">rfbA</name>
    <name evidence="10" type="synonym">rffH</name>
</gene>
<dbReference type="EMBL" id="KF900668">
    <property type="protein sequence ID" value="AIF03060.1"/>
    <property type="molecule type" value="Genomic_DNA"/>
</dbReference>
<protein>
    <recommendedName>
        <fullName evidence="3">glucose-1-phosphate thymidylyltransferase</fullName>
        <ecNumber evidence="3">2.7.7.24</ecNumber>
    </recommendedName>
</protein>
<keyword evidence="5 10" id="KW-0548">Nucleotidyltransferase</keyword>
<dbReference type="InterPro" id="IPR005907">
    <property type="entry name" value="G1P_thy_trans_s"/>
</dbReference>
<comment type="cofactor">
    <cofactor evidence="1">
        <name>Mg(2+)</name>
        <dbReference type="ChEBI" id="CHEBI:18420"/>
    </cofactor>
</comment>
<evidence type="ECO:0000313" key="10">
    <source>
        <dbReference type="EMBL" id="AIF03060.1"/>
    </source>
</evidence>
<dbReference type="InterPro" id="IPR029044">
    <property type="entry name" value="Nucleotide-diphossugar_trans"/>
</dbReference>
<dbReference type="GO" id="GO:0046872">
    <property type="term" value="F:metal ion binding"/>
    <property type="evidence" value="ECO:0007669"/>
    <property type="project" value="UniProtKB-KW"/>
</dbReference>
<organism evidence="10">
    <name type="scientific">uncultured marine group II/III euryarchaeote KM3_160_F12</name>
    <dbReference type="NCBI Taxonomy" id="1457912"/>
    <lineage>
        <taxon>Archaea</taxon>
        <taxon>Methanobacteriati</taxon>
        <taxon>Methanobacteriota</taxon>
        <taxon>environmental samples</taxon>
    </lineage>
</organism>
<feature type="domain" description="Nucleotidyl transferase" evidence="9">
    <location>
        <begin position="4"/>
        <end position="238"/>
    </location>
</feature>
<name>A0A075GIP0_9EURY</name>
<comment type="catalytic activity">
    <reaction evidence="8">
        <text>dTTP + alpha-D-glucose 1-phosphate + H(+) = dTDP-alpha-D-glucose + diphosphate</text>
        <dbReference type="Rhea" id="RHEA:15225"/>
        <dbReference type="ChEBI" id="CHEBI:15378"/>
        <dbReference type="ChEBI" id="CHEBI:33019"/>
        <dbReference type="ChEBI" id="CHEBI:37568"/>
        <dbReference type="ChEBI" id="CHEBI:57477"/>
        <dbReference type="ChEBI" id="CHEBI:58601"/>
        <dbReference type="EC" id="2.7.7.24"/>
    </reaction>
</comment>
<dbReference type="SUPFAM" id="SSF53448">
    <property type="entry name" value="Nucleotide-diphospho-sugar transferases"/>
    <property type="match status" value="1"/>
</dbReference>
<evidence type="ECO:0000256" key="4">
    <source>
        <dbReference type="ARBA" id="ARBA00022679"/>
    </source>
</evidence>
<reference evidence="10" key="1">
    <citation type="journal article" date="2014" name="Genome Biol. Evol.">
        <title>Pangenome evidence for extensive interdomain horizontal transfer affecting lineage core and shell genes in uncultured planktonic thaumarchaeota and euryarchaeota.</title>
        <authorList>
            <person name="Deschamps P."/>
            <person name="Zivanovic Y."/>
            <person name="Moreira D."/>
            <person name="Rodriguez-Valera F."/>
            <person name="Lopez-Garcia P."/>
        </authorList>
    </citation>
    <scope>NUCLEOTIDE SEQUENCE</scope>
</reference>
<dbReference type="PANTHER" id="PTHR43532:SF1">
    <property type="entry name" value="GLUCOSE-1-PHOSPHATE THYMIDYLYLTRANSFERASE 1"/>
    <property type="match status" value="1"/>
</dbReference>
<evidence type="ECO:0000256" key="6">
    <source>
        <dbReference type="ARBA" id="ARBA00022723"/>
    </source>
</evidence>
<evidence type="ECO:0000256" key="5">
    <source>
        <dbReference type="ARBA" id="ARBA00022695"/>
    </source>
</evidence>
<evidence type="ECO:0000256" key="8">
    <source>
        <dbReference type="ARBA" id="ARBA00049336"/>
    </source>
</evidence>
<dbReference type="AlphaFoldDB" id="A0A075GIP0"/>
<accession>A0A075GIP0</accession>
<dbReference type="EC" id="2.7.7.24" evidence="3"/>
<keyword evidence="7" id="KW-0460">Magnesium</keyword>
<dbReference type="Gene3D" id="3.90.550.10">
    <property type="entry name" value="Spore Coat Polysaccharide Biosynthesis Protein SpsA, Chain A"/>
    <property type="match status" value="1"/>
</dbReference>
<evidence type="ECO:0000256" key="3">
    <source>
        <dbReference type="ARBA" id="ARBA00012461"/>
    </source>
</evidence>
<dbReference type="InterPro" id="IPR005835">
    <property type="entry name" value="NTP_transferase_dom"/>
</dbReference>
<dbReference type="PANTHER" id="PTHR43532">
    <property type="entry name" value="GLUCOSE-1-PHOSPHATE THYMIDYLYLTRANSFERASE"/>
    <property type="match status" value="1"/>
</dbReference>
<dbReference type="GO" id="GO:0008879">
    <property type="term" value="F:glucose-1-phosphate thymidylyltransferase activity"/>
    <property type="evidence" value="ECO:0007669"/>
    <property type="project" value="UniProtKB-EC"/>
</dbReference>
<sequence>MEMKAVLVAGGHGSRLFPFTRYTHKTLLPLHRRPVIDYALATIRRSGIKDITIIGNQFIGQIAQHVGTGLDGENIHYVIEEEPKGVHHALNLARPHVEGSRILVYFSDNITTIEFTEAVSEFQAAQDPPGCRLVGRDVDDPGRFGVAVFDENGGLADIIEKPKDPPSSFAIGGIYLFDETFWSRLDTAVGSNEGGVSITDVNRTYVAEGSAKIIDWPDSLWIDCGTPDALLEAAKYAESGRLSPLPCNLRKGDYLPES</sequence>
<evidence type="ECO:0000256" key="2">
    <source>
        <dbReference type="ARBA" id="ARBA00010480"/>
    </source>
</evidence>
<keyword evidence="6" id="KW-0479">Metal-binding</keyword>
<evidence type="ECO:0000256" key="7">
    <source>
        <dbReference type="ARBA" id="ARBA00022842"/>
    </source>
</evidence>
<dbReference type="Pfam" id="PF00483">
    <property type="entry name" value="NTP_transferase"/>
    <property type="match status" value="1"/>
</dbReference>
<comment type="similarity">
    <text evidence="2">Belongs to the glucose-1-phosphate thymidylyltransferase family.</text>
</comment>
<proteinExistence type="inferred from homology"/>